<organism evidence="1 2">
    <name type="scientific">Sphingobacterium bambusae</name>
    <dbReference type="NCBI Taxonomy" id="662858"/>
    <lineage>
        <taxon>Bacteria</taxon>
        <taxon>Pseudomonadati</taxon>
        <taxon>Bacteroidota</taxon>
        <taxon>Sphingobacteriia</taxon>
        <taxon>Sphingobacteriales</taxon>
        <taxon>Sphingobacteriaceae</taxon>
        <taxon>Sphingobacterium</taxon>
    </lineage>
</organism>
<proteinExistence type="predicted"/>
<protein>
    <submittedName>
        <fullName evidence="1">Uncharacterized protein</fullName>
    </submittedName>
</protein>
<dbReference type="EMBL" id="JBHUPB010000015">
    <property type="protein sequence ID" value="MFD2970021.1"/>
    <property type="molecule type" value="Genomic_DNA"/>
</dbReference>
<evidence type="ECO:0000313" key="2">
    <source>
        <dbReference type="Proteomes" id="UP001597525"/>
    </source>
</evidence>
<dbReference type="Proteomes" id="UP001597525">
    <property type="component" value="Unassembled WGS sequence"/>
</dbReference>
<dbReference type="RefSeq" id="WP_320183504.1">
    <property type="nucleotide sequence ID" value="NZ_CP138332.1"/>
</dbReference>
<evidence type="ECO:0000313" key="1">
    <source>
        <dbReference type="EMBL" id="MFD2970021.1"/>
    </source>
</evidence>
<name>A0ABW6BP12_9SPHI</name>
<comment type="caution">
    <text evidence="1">The sequence shown here is derived from an EMBL/GenBank/DDBJ whole genome shotgun (WGS) entry which is preliminary data.</text>
</comment>
<gene>
    <name evidence="1" type="ORF">ACFS7Y_21705</name>
</gene>
<accession>A0ABW6BP12</accession>
<sequence length="44" mass="5014">MRRAIDNSLINKRFLINRSHAAFQNELTLTDALPVFAEKTGKLV</sequence>
<keyword evidence="2" id="KW-1185">Reference proteome</keyword>
<reference evidence="2" key="1">
    <citation type="journal article" date="2019" name="Int. J. Syst. Evol. Microbiol.">
        <title>The Global Catalogue of Microorganisms (GCM) 10K type strain sequencing project: providing services to taxonomists for standard genome sequencing and annotation.</title>
        <authorList>
            <consortium name="The Broad Institute Genomics Platform"/>
            <consortium name="The Broad Institute Genome Sequencing Center for Infectious Disease"/>
            <person name="Wu L."/>
            <person name="Ma J."/>
        </authorList>
    </citation>
    <scope>NUCLEOTIDE SEQUENCE [LARGE SCALE GENOMIC DNA]</scope>
    <source>
        <strain evidence="2">KCTC 22814</strain>
    </source>
</reference>